<reference evidence="7 8" key="1">
    <citation type="journal article" date="2016" name="Nat. Commun.">
        <title>Thousands of microbial genomes shed light on interconnected biogeochemical processes in an aquifer system.</title>
        <authorList>
            <person name="Anantharaman K."/>
            <person name="Brown C.T."/>
            <person name="Hug L.A."/>
            <person name="Sharon I."/>
            <person name="Castelle C.J."/>
            <person name="Probst A.J."/>
            <person name="Thomas B.C."/>
            <person name="Singh A."/>
            <person name="Wilkins M.J."/>
            <person name="Karaoz U."/>
            <person name="Brodie E.L."/>
            <person name="Williams K.H."/>
            <person name="Hubbard S.S."/>
            <person name="Banfield J.F."/>
        </authorList>
    </citation>
    <scope>NUCLEOTIDE SEQUENCE [LARGE SCALE GENOMIC DNA]</scope>
</reference>
<gene>
    <name evidence="7" type="ORF">A2942_01820</name>
</gene>
<sequence>MDEITKVEGSASISVKVVDDKVTSVQFAINEYKRFFTEAMKGKPIMAIPAHLARICGTCSNAHIMAAIESCEDALGLIPSPQTDILRALTMHGLIVRDHALHLYLFSLPDIYGKDAFLELDENIPEEHQILHDGFDIKAAGNFLATLIAGRSVHAQYPTIGGFLHFPSKAEVDEAVHKLEAIRPAALRLITIFKNQPFHFDRKTNYQALIPDGNFGYIKGTIRTSRGEVFPEKEYRNLLEHVVLPYSQASAYAYKGESYMVGSLARLNIAKDKLHPKTKESIPEVLAMFPSTDIYHNNLAQAVEILHSIDEAIELLTTHEIKPEPVIKMPARDAVGIGVVEAPRGTLYHKVVLGADGTIKEGEVIVPTGQNQINIEQDIGRLIEGLIAQGMGEDKMPHEMEKLIRAYDPCMSCASHFLKVNWI</sequence>
<name>A0A1G2DE18_9BACT</name>
<dbReference type="GO" id="GO:0008901">
    <property type="term" value="F:ferredoxin hydrogenase activity"/>
    <property type="evidence" value="ECO:0007669"/>
    <property type="project" value="InterPro"/>
</dbReference>
<feature type="binding site" evidence="6">
    <location>
        <position position="364"/>
    </location>
    <ligand>
        <name>Mg(2+)</name>
        <dbReference type="ChEBI" id="CHEBI:18420"/>
    </ligand>
</feature>
<feature type="binding site" evidence="6">
    <location>
        <position position="413"/>
    </location>
    <ligand>
        <name>Fe cation</name>
        <dbReference type="ChEBI" id="CHEBI:24875"/>
    </ligand>
</feature>
<dbReference type="STRING" id="1798665.A2942_01820"/>
<dbReference type="AlphaFoldDB" id="A0A1G2DE18"/>
<organism evidence="7 8">
    <name type="scientific">Candidatus Lloydbacteria bacterium RIFCSPLOWO2_01_FULL_50_20</name>
    <dbReference type="NCBI Taxonomy" id="1798665"/>
    <lineage>
        <taxon>Bacteria</taxon>
        <taxon>Candidatus Lloydiibacteriota</taxon>
    </lineage>
</organism>
<feature type="binding site" evidence="6">
    <location>
        <position position="59"/>
    </location>
    <ligand>
        <name>Ni(2+)</name>
        <dbReference type="ChEBI" id="CHEBI:49786"/>
    </ligand>
</feature>
<comment type="caution">
    <text evidence="7">The sequence shown here is derived from an EMBL/GenBank/DDBJ whole genome shotgun (WGS) entry which is preliminary data.</text>
</comment>
<evidence type="ECO:0000256" key="4">
    <source>
        <dbReference type="ARBA" id="ARBA00022723"/>
    </source>
</evidence>
<dbReference type="PROSITE" id="PS00508">
    <property type="entry name" value="NI_HGENASE_L_2"/>
    <property type="match status" value="1"/>
</dbReference>
<dbReference type="InterPro" id="IPR018194">
    <property type="entry name" value="Ni-dep_hyd_lsu_Ni_BS"/>
</dbReference>
<comment type="cofactor">
    <cofactor evidence="1 6">
        <name>Ni(2+)</name>
        <dbReference type="ChEBI" id="CHEBI:49786"/>
    </cofactor>
</comment>
<feature type="binding site" evidence="6">
    <location>
        <position position="59"/>
    </location>
    <ligand>
        <name>Fe cation</name>
        <dbReference type="ChEBI" id="CHEBI:24875"/>
    </ligand>
</feature>
<keyword evidence="6" id="KW-0460">Magnesium</keyword>
<dbReference type="Gene3D" id="1.10.645.10">
    <property type="entry name" value="Cytochrome-c3 Hydrogenase, chain B"/>
    <property type="match status" value="1"/>
</dbReference>
<feature type="binding site" evidence="6">
    <location>
        <position position="56"/>
    </location>
    <ligand>
        <name>Ni(2+)</name>
        <dbReference type="ChEBI" id="CHEBI:49786"/>
    </ligand>
</feature>
<dbReference type="PANTHER" id="PTHR43600:SF2">
    <property type="entry name" value="F420-NON-REDUCING HYDROGENASE VHU SUBUNIT A"/>
    <property type="match status" value="1"/>
</dbReference>
<dbReference type="SUPFAM" id="SSF56762">
    <property type="entry name" value="HydB/Nqo4-like"/>
    <property type="match status" value="1"/>
</dbReference>
<evidence type="ECO:0000256" key="1">
    <source>
        <dbReference type="ARBA" id="ARBA00001967"/>
    </source>
</evidence>
<keyword evidence="4 6" id="KW-0479">Metal-binding</keyword>
<evidence type="ECO:0000313" key="7">
    <source>
        <dbReference type="EMBL" id="OGZ11884.1"/>
    </source>
</evidence>
<evidence type="ECO:0000256" key="2">
    <source>
        <dbReference type="ARBA" id="ARBA00009292"/>
    </source>
</evidence>
<keyword evidence="5" id="KW-0560">Oxidoreductase</keyword>
<evidence type="ECO:0000256" key="3">
    <source>
        <dbReference type="ARBA" id="ARBA00022596"/>
    </source>
</evidence>
<keyword evidence="3 6" id="KW-0533">Nickel</keyword>
<dbReference type="GO" id="GO:0016151">
    <property type="term" value="F:nickel cation binding"/>
    <property type="evidence" value="ECO:0007669"/>
    <property type="project" value="InterPro"/>
</dbReference>
<comment type="cofactor">
    <cofactor evidence="6">
        <name>Fe cation</name>
        <dbReference type="ChEBI" id="CHEBI:24875"/>
    </cofactor>
</comment>
<keyword evidence="6" id="KW-0408">Iron</keyword>
<dbReference type="PANTHER" id="PTHR43600">
    <property type="entry name" value="COENZYME F420 HYDROGENASE, SUBUNIT ALPHA"/>
    <property type="match status" value="1"/>
</dbReference>
<dbReference type="EMBL" id="MHLP01000031">
    <property type="protein sequence ID" value="OGZ11884.1"/>
    <property type="molecule type" value="Genomic_DNA"/>
</dbReference>
<evidence type="ECO:0008006" key="9">
    <source>
        <dbReference type="Google" id="ProtNLM"/>
    </source>
</evidence>
<accession>A0A1G2DE18</accession>
<dbReference type="Proteomes" id="UP000178534">
    <property type="component" value="Unassembled WGS sequence"/>
</dbReference>
<evidence type="ECO:0000256" key="6">
    <source>
        <dbReference type="PIRSR" id="PIRSR601501-1"/>
    </source>
</evidence>
<comment type="similarity">
    <text evidence="2">Belongs to the [NiFe]/[NiFeSe] hydrogenase large subunit family.</text>
</comment>
<evidence type="ECO:0000313" key="8">
    <source>
        <dbReference type="Proteomes" id="UP000178534"/>
    </source>
</evidence>
<dbReference type="InterPro" id="IPR001501">
    <property type="entry name" value="Ni-dep_hyd_lsu"/>
</dbReference>
<evidence type="ECO:0000256" key="5">
    <source>
        <dbReference type="ARBA" id="ARBA00023002"/>
    </source>
</evidence>
<dbReference type="InterPro" id="IPR029014">
    <property type="entry name" value="NiFe-Hase_large"/>
</dbReference>
<feature type="binding site" evidence="6">
    <location>
        <position position="410"/>
    </location>
    <ligand>
        <name>Ni(2+)</name>
        <dbReference type="ChEBI" id="CHEBI:49786"/>
    </ligand>
</feature>
<feature type="binding site" evidence="6">
    <location>
        <position position="416"/>
    </location>
    <ligand>
        <name>Mg(2+)</name>
        <dbReference type="ChEBI" id="CHEBI:18420"/>
    </ligand>
</feature>
<dbReference type="Pfam" id="PF00374">
    <property type="entry name" value="NiFeSe_Hases"/>
    <property type="match status" value="2"/>
</dbReference>
<proteinExistence type="inferred from homology"/>
<protein>
    <recommendedName>
        <fullName evidence="9">Hydrogenase/sulfur reductase subunit alpha</fullName>
    </recommendedName>
</protein>